<name>A0A399J9S8_9MICC</name>
<dbReference type="InterPro" id="IPR030678">
    <property type="entry name" value="Peptide/Ni-bd"/>
</dbReference>
<organism evidence="2 3">
    <name type="scientific">Galactobacter valiniphilus</name>
    <dbReference type="NCBI Taxonomy" id="2676122"/>
    <lineage>
        <taxon>Bacteria</taxon>
        <taxon>Bacillati</taxon>
        <taxon>Actinomycetota</taxon>
        <taxon>Actinomycetes</taxon>
        <taxon>Micrococcales</taxon>
        <taxon>Micrococcaceae</taxon>
        <taxon>Galactobacter</taxon>
    </lineage>
</organism>
<dbReference type="AlphaFoldDB" id="A0A399J9S8"/>
<gene>
    <name evidence="2" type="ORF">DWB68_09355</name>
</gene>
<dbReference type="GO" id="GO:0043190">
    <property type="term" value="C:ATP-binding cassette (ABC) transporter complex"/>
    <property type="evidence" value="ECO:0007669"/>
    <property type="project" value="InterPro"/>
</dbReference>
<evidence type="ECO:0000313" key="3">
    <source>
        <dbReference type="Proteomes" id="UP000265419"/>
    </source>
</evidence>
<dbReference type="InterPro" id="IPR000914">
    <property type="entry name" value="SBP_5_dom"/>
</dbReference>
<dbReference type="SUPFAM" id="SSF53850">
    <property type="entry name" value="Periplasmic binding protein-like II"/>
    <property type="match status" value="1"/>
</dbReference>
<dbReference type="Pfam" id="PF00496">
    <property type="entry name" value="SBP_bac_5"/>
    <property type="match status" value="1"/>
</dbReference>
<accession>A0A399J9S8</accession>
<feature type="domain" description="Solute-binding protein family 5" evidence="1">
    <location>
        <begin position="112"/>
        <end position="474"/>
    </location>
</feature>
<dbReference type="GO" id="GO:0042597">
    <property type="term" value="C:periplasmic space"/>
    <property type="evidence" value="ECO:0007669"/>
    <property type="project" value="UniProtKB-ARBA"/>
</dbReference>
<dbReference type="PIRSF" id="PIRSF002741">
    <property type="entry name" value="MppA"/>
    <property type="match status" value="1"/>
</dbReference>
<dbReference type="CDD" id="cd00995">
    <property type="entry name" value="PBP2_NikA_DppA_OppA_like"/>
    <property type="match status" value="1"/>
</dbReference>
<dbReference type="InterPro" id="IPR039424">
    <property type="entry name" value="SBP_5"/>
</dbReference>
<protein>
    <submittedName>
        <fullName evidence="2">ABC transporter substrate-binding protein</fullName>
    </submittedName>
</protein>
<evidence type="ECO:0000313" key="2">
    <source>
        <dbReference type="EMBL" id="RII41984.1"/>
    </source>
</evidence>
<evidence type="ECO:0000259" key="1">
    <source>
        <dbReference type="Pfam" id="PF00496"/>
    </source>
</evidence>
<dbReference type="Proteomes" id="UP000265419">
    <property type="component" value="Unassembled WGS sequence"/>
</dbReference>
<dbReference type="EMBL" id="QQXK01000017">
    <property type="protein sequence ID" value="RII41984.1"/>
    <property type="molecule type" value="Genomic_DNA"/>
</dbReference>
<reference evidence="2 3" key="1">
    <citation type="submission" date="2018-07" db="EMBL/GenBank/DDBJ databases">
        <title>Arthrobacter sp. nov., isolated from raw cow's milk with high bacterial count.</title>
        <authorList>
            <person name="Hahne J."/>
            <person name="Isele D."/>
            <person name="Lipski A."/>
        </authorList>
    </citation>
    <scope>NUCLEOTIDE SEQUENCE [LARGE SCALE GENOMIC DNA]</scope>
    <source>
        <strain evidence="2 3">JZ R-35</strain>
    </source>
</reference>
<dbReference type="PANTHER" id="PTHR30290">
    <property type="entry name" value="PERIPLASMIC BINDING COMPONENT OF ABC TRANSPORTER"/>
    <property type="match status" value="1"/>
</dbReference>
<keyword evidence="3" id="KW-1185">Reference proteome</keyword>
<sequence>MNAPPTGHPGPSDAPGVGRRAVLRGIGLGALGAAAATFLAACGAREPQAGALAAAGREGFGADTGGELGALRLSMPGSLANLYPGQESGILNYVMAAPVAEGLMTVGSDGSLVPGLATGVERPDPLTWVYTLDPAARFSDGTPVLAADVVASINAGKDEKLSPSTAAYWAALASAEASGEREVTLTTSYEDVAFGWVPTTVDALWVMPAAAWKRDALGGPTAPLIGSGPYKVAAFVPSSHLVLERNQFWRGTPGRAATVRVDFISDDTTRLLAWQSGAMDISLNVPLAQAAQWAASPRTILNFQPDRSYAGLTFNTAKAPFDDVHARRAVAYAINKQALVDDVLLGQAQVATALATPEQFGGVLTPEEATRRLAEGEQYAFDLEAAKRELAQSKTPKGFELTLSYPNTGPQLGTAALAFAKTLEPLGIKITVKQLAIEQWLAELGEAPELSYMWYFNTTGDPAELSAWFLADGNPAAFKDPELAALIGSAAGIKDPRQRAEVVLKAQRLMTEQVPYLPLWWGRSATAFSSTLGVKDYTSFTFNSLWPLQVHPTAGAAS</sequence>
<dbReference type="GO" id="GO:1904680">
    <property type="term" value="F:peptide transmembrane transporter activity"/>
    <property type="evidence" value="ECO:0007669"/>
    <property type="project" value="TreeGrafter"/>
</dbReference>
<dbReference type="PROSITE" id="PS51318">
    <property type="entry name" value="TAT"/>
    <property type="match status" value="1"/>
</dbReference>
<proteinExistence type="predicted"/>
<dbReference type="Gene3D" id="3.10.105.10">
    <property type="entry name" value="Dipeptide-binding Protein, Domain 3"/>
    <property type="match status" value="1"/>
</dbReference>
<dbReference type="RefSeq" id="WP_119424878.1">
    <property type="nucleotide sequence ID" value="NZ_QQXK01000017.1"/>
</dbReference>
<dbReference type="GO" id="GO:0015833">
    <property type="term" value="P:peptide transport"/>
    <property type="evidence" value="ECO:0007669"/>
    <property type="project" value="TreeGrafter"/>
</dbReference>
<dbReference type="Gene3D" id="3.40.190.10">
    <property type="entry name" value="Periplasmic binding protein-like II"/>
    <property type="match status" value="1"/>
</dbReference>
<dbReference type="InterPro" id="IPR006311">
    <property type="entry name" value="TAT_signal"/>
</dbReference>
<comment type="caution">
    <text evidence="2">The sequence shown here is derived from an EMBL/GenBank/DDBJ whole genome shotgun (WGS) entry which is preliminary data.</text>
</comment>